<dbReference type="EMBL" id="DTMF01000207">
    <property type="protein sequence ID" value="HGF34394.1"/>
    <property type="molecule type" value="Genomic_DNA"/>
</dbReference>
<comment type="similarity">
    <text evidence="2 7">Belongs to the flagella basal body rod proteins family.</text>
</comment>
<evidence type="ECO:0000259" key="10">
    <source>
        <dbReference type="Pfam" id="PF22692"/>
    </source>
</evidence>
<dbReference type="Pfam" id="PF00460">
    <property type="entry name" value="Flg_bb_rod"/>
    <property type="match status" value="1"/>
</dbReference>
<evidence type="ECO:0000259" key="8">
    <source>
        <dbReference type="Pfam" id="PF00460"/>
    </source>
</evidence>
<evidence type="ECO:0000256" key="7">
    <source>
        <dbReference type="RuleBase" id="RU362116"/>
    </source>
</evidence>
<dbReference type="AlphaFoldDB" id="A0A7C3V5G5"/>
<reference evidence="11" key="1">
    <citation type="journal article" date="2020" name="mSystems">
        <title>Genome- and Community-Level Interaction Insights into Carbon Utilization and Element Cycling Functions of Hydrothermarchaeota in Hydrothermal Sediment.</title>
        <authorList>
            <person name="Zhou Z."/>
            <person name="Liu Y."/>
            <person name="Xu W."/>
            <person name="Pan J."/>
            <person name="Luo Z.H."/>
            <person name="Li M."/>
        </authorList>
    </citation>
    <scope>NUCLEOTIDE SEQUENCE [LARGE SCALE GENOMIC DNA]</scope>
    <source>
        <strain evidence="11">SpSt-897</strain>
    </source>
</reference>
<keyword evidence="11" id="KW-0282">Flagellum</keyword>
<name>A0A7C3V5G5_9BACT</name>
<gene>
    <name evidence="11" type="primary">flgG</name>
    <name evidence="11" type="ORF">ENW96_08405</name>
</gene>
<feature type="domain" description="Flagellar hook protein FlgE/F/G-like D1" evidence="10">
    <location>
        <begin position="97"/>
        <end position="157"/>
    </location>
</feature>
<evidence type="ECO:0000256" key="6">
    <source>
        <dbReference type="NCBIfam" id="TIGR02488"/>
    </source>
</evidence>
<dbReference type="InterPro" id="IPR001444">
    <property type="entry name" value="Flag_bb_rod_N"/>
</dbReference>
<evidence type="ECO:0000259" key="9">
    <source>
        <dbReference type="Pfam" id="PF06429"/>
    </source>
</evidence>
<dbReference type="InterPro" id="IPR037925">
    <property type="entry name" value="FlgE/F/G-like"/>
</dbReference>
<accession>A0A7C3V5G5</accession>
<proteinExistence type="inferred from homology"/>
<evidence type="ECO:0000256" key="1">
    <source>
        <dbReference type="ARBA" id="ARBA00004117"/>
    </source>
</evidence>
<dbReference type="Pfam" id="PF06429">
    <property type="entry name" value="Flg_bbr_C"/>
    <property type="match status" value="1"/>
</dbReference>
<dbReference type="PANTHER" id="PTHR30435:SF19">
    <property type="entry name" value="FLAGELLAR BASAL-BODY ROD PROTEIN FLGG"/>
    <property type="match status" value="1"/>
</dbReference>
<protein>
    <recommendedName>
        <fullName evidence="3 6">Flagellar basal-body rod protein FlgG</fullName>
    </recommendedName>
</protein>
<keyword evidence="11" id="KW-0969">Cilium</keyword>
<dbReference type="InterPro" id="IPR020013">
    <property type="entry name" value="Flagellar_FlgE/F/G"/>
</dbReference>
<feature type="domain" description="Flagellar basal body rod protein N-terminal" evidence="8">
    <location>
        <begin position="7"/>
        <end position="35"/>
    </location>
</feature>
<feature type="domain" description="Flagellar basal-body/hook protein C-terminal" evidence="9">
    <location>
        <begin position="213"/>
        <end position="258"/>
    </location>
</feature>
<dbReference type="GO" id="GO:0009426">
    <property type="term" value="C:bacterial-type flagellum basal body, distal rod"/>
    <property type="evidence" value="ECO:0007669"/>
    <property type="project" value="UniProtKB-UniRule"/>
</dbReference>
<dbReference type="InterPro" id="IPR012834">
    <property type="entry name" value="FlgG_G_neg"/>
</dbReference>
<evidence type="ECO:0000256" key="3">
    <source>
        <dbReference type="ARBA" id="ARBA00017948"/>
    </source>
</evidence>
<dbReference type="Pfam" id="PF22692">
    <property type="entry name" value="LlgE_F_G_D1"/>
    <property type="match status" value="1"/>
</dbReference>
<dbReference type="GO" id="GO:0071978">
    <property type="term" value="P:bacterial-type flagellum-dependent swarming motility"/>
    <property type="evidence" value="ECO:0007669"/>
    <property type="project" value="TreeGrafter"/>
</dbReference>
<dbReference type="PANTHER" id="PTHR30435">
    <property type="entry name" value="FLAGELLAR PROTEIN"/>
    <property type="match status" value="1"/>
</dbReference>
<dbReference type="PROSITE" id="PS00588">
    <property type="entry name" value="FLAGELLA_BB_ROD"/>
    <property type="match status" value="1"/>
</dbReference>
<sequence>MFRGMFSAATGMGAQQLRLDVIANNLANVNTTGFKKSRGDFEDLVYQTVRQAGGELPGGGQMPVGQQVGLGVRPAGISKIFSQGQYVHTENELDLSIEGKGFFKVMSNGIEYYTRAGNFKIDKDGFITTPNGDRLQPEFSIPPQTVSVTVDTNGKITCFGPDNKQLATGQFSLYTFANQGGLSSVGRNLFLPTEASGDPTEGQPGVDGVGTLAQGYLEVSNVNVVEEMVNMIIAQRAYELNSKAIQTADAMMERAYQLKS</sequence>
<dbReference type="NCBIfam" id="TIGR03506">
    <property type="entry name" value="FlgEFG_subfam"/>
    <property type="match status" value="2"/>
</dbReference>
<evidence type="ECO:0000313" key="11">
    <source>
        <dbReference type="EMBL" id="HGF34394.1"/>
    </source>
</evidence>
<keyword evidence="11" id="KW-0966">Cell projection</keyword>
<dbReference type="NCBIfam" id="TIGR02488">
    <property type="entry name" value="flgG_G_neg"/>
    <property type="match status" value="1"/>
</dbReference>
<dbReference type="InterPro" id="IPR053967">
    <property type="entry name" value="LlgE_F_G-like_D1"/>
</dbReference>
<dbReference type="InterPro" id="IPR019776">
    <property type="entry name" value="Flagellar_basal_body_rod_CS"/>
</dbReference>
<evidence type="ECO:0000256" key="4">
    <source>
        <dbReference type="ARBA" id="ARBA00023143"/>
    </source>
</evidence>
<organism evidence="11">
    <name type="scientific">Desulfobacca acetoxidans</name>
    <dbReference type="NCBI Taxonomy" id="60893"/>
    <lineage>
        <taxon>Bacteria</taxon>
        <taxon>Pseudomonadati</taxon>
        <taxon>Thermodesulfobacteriota</taxon>
        <taxon>Desulfobaccia</taxon>
        <taxon>Desulfobaccales</taxon>
        <taxon>Desulfobaccaceae</taxon>
        <taxon>Desulfobacca</taxon>
    </lineage>
</organism>
<comment type="subcellular location">
    <subcellularLocation>
        <location evidence="1 7">Bacterial flagellum basal body</location>
    </subcellularLocation>
</comment>
<comment type="caution">
    <text evidence="11">The sequence shown here is derived from an EMBL/GenBank/DDBJ whole genome shotgun (WGS) entry which is preliminary data.</text>
</comment>
<keyword evidence="4 7" id="KW-0975">Bacterial flagellum</keyword>
<dbReference type="InterPro" id="IPR010930">
    <property type="entry name" value="Flg_bb/hook_C_dom"/>
</dbReference>
<evidence type="ECO:0000256" key="5">
    <source>
        <dbReference type="ARBA" id="ARBA00025933"/>
    </source>
</evidence>
<evidence type="ECO:0000256" key="2">
    <source>
        <dbReference type="ARBA" id="ARBA00009677"/>
    </source>
</evidence>
<comment type="subunit">
    <text evidence="5">The basal body constitutes a major portion of the flagellar organelle and consists of four rings (L,P,S, and M) mounted on a central rod. The rod consists of about 26 subunits of FlgG in the distal portion, and FlgB, FlgC and FlgF are thought to build up the proximal portion of the rod with about 6 subunits each.</text>
</comment>
<dbReference type="SUPFAM" id="SSF117143">
    <property type="entry name" value="Flagellar hook protein flgE"/>
    <property type="match status" value="1"/>
</dbReference>